<accession>A0A7W3J918</accession>
<evidence type="ECO:0000256" key="1">
    <source>
        <dbReference type="SAM" id="SignalP"/>
    </source>
</evidence>
<dbReference type="EMBL" id="JACGWV010000001">
    <property type="protein sequence ID" value="MBA8808536.1"/>
    <property type="molecule type" value="Genomic_DNA"/>
</dbReference>
<evidence type="ECO:0000259" key="2">
    <source>
        <dbReference type="Pfam" id="PF12849"/>
    </source>
</evidence>
<organism evidence="3 4">
    <name type="scientific">Promicromonospora sukumoe</name>
    <dbReference type="NCBI Taxonomy" id="88382"/>
    <lineage>
        <taxon>Bacteria</taxon>
        <taxon>Bacillati</taxon>
        <taxon>Actinomycetota</taxon>
        <taxon>Actinomycetes</taxon>
        <taxon>Micrococcales</taxon>
        <taxon>Promicromonosporaceae</taxon>
        <taxon>Promicromonospora</taxon>
    </lineage>
</organism>
<reference evidence="3 4" key="1">
    <citation type="submission" date="2020-07" db="EMBL/GenBank/DDBJ databases">
        <title>Sequencing the genomes of 1000 actinobacteria strains.</title>
        <authorList>
            <person name="Klenk H.-P."/>
        </authorList>
    </citation>
    <scope>NUCLEOTIDE SEQUENCE [LARGE SCALE GENOMIC DNA]</scope>
    <source>
        <strain evidence="3 4">DSM 44121</strain>
    </source>
</reference>
<dbReference type="RefSeq" id="WP_182616604.1">
    <property type="nucleotide sequence ID" value="NZ_BAAATF010000003.1"/>
</dbReference>
<dbReference type="Gene3D" id="3.40.190.10">
    <property type="entry name" value="Periplasmic binding protein-like II"/>
    <property type="match status" value="2"/>
</dbReference>
<sequence>MERHAMSMHHLRGARALLAGAATAALLLGGALGASADPINPATGQIDRARPVDGVGSDTTQDLNNGLAAVVTNGGQLVLGSWDATGSATIQTRTGGATFVRPNGSGNGVNALKAAKTSGQWQGVTLSPSDITFARSSSAPSTPAANGAYSYIPLAVDAVTYASATAGVPDGLTKADLTAIYSASNGQNVALSNGQTYTIGLQSNTNADIVPFLPQTGSGTRSFFIGQLGLSETTLGSAVAWTYTGGSVQEHDGAALAAVPGSIVPFSIAQHVAQGNADALTTLYGVDVQDRRHGAVLHAVTSGGSAVEPVNTDGTLNTAFPIARPVFTVVQFAEISTNANLASAFVGAGGAVYSAVSDEDSFTIEDFGFGSLINRETGVNGVPINGVTYRAGDTTSLRSN</sequence>
<keyword evidence="4" id="KW-1185">Reference proteome</keyword>
<dbReference type="Proteomes" id="UP000540568">
    <property type="component" value="Unassembled WGS sequence"/>
</dbReference>
<name>A0A7W3J918_9MICO</name>
<dbReference type="SUPFAM" id="SSF53850">
    <property type="entry name" value="Periplasmic binding protein-like II"/>
    <property type="match status" value="1"/>
</dbReference>
<feature type="chain" id="PRO_5031317320" description="PBP domain-containing protein" evidence="1">
    <location>
        <begin position="37"/>
        <end position="400"/>
    </location>
</feature>
<evidence type="ECO:0000313" key="4">
    <source>
        <dbReference type="Proteomes" id="UP000540568"/>
    </source>
</evidence>
<feature type="domain" description="PBP" evidence="2">
    <location>
        <begin position="100"/>
        <end position="345"/>
    </location>
</feature>
<keyword evidence="1" id="KW-0732">Signal</keyword>
<dbReference type="AlphaFoldDB" id="A0A7W3J918"/>
<gene>
    <name evidence="3" type="ORF">FHX71_002478</name>
</gene>
<dbReference type="InterPro" id="IPR024370">
    <property type="entry name" value="PBP_domain"/>
</dbReference>
<proteinExistence type="predicted"/>
<protein>
    <recommendedName>
        <fullName evidence="2">PBP domain-containing protein</fullName>
    </recommendedName>
</protein>
<comment type="caution">
    <text evidence="3">The sequence shown here is derived from an EMBL/GenBank/DDBJ whole genome shotgun (WGS) entry which is preliminary data.</text>
</comment>
<evidence type="ECO:0000313" key="3">
    <source>
        <dbReference type="EMBL" id="MBA8808536.1"/>
    </source>
</evidence>
<feature type="signal peptide" evidence="1">
    <location>
        <begin position="1"/>
        <end position="36"/>
    </location>
</feature>
<dbReference type="Pfam" id="PF12849">
    <property type="entry name" value="PBP_like_2"/>
    <property type="match status" value="1"/>
</dbReference>